<keyword evidence="1" id="KW-0732">Signal</keyword>
<dbReference type="PROSITE" id="PS51257">
    <property type="entry name" value="PROKAR_LIPOPROTEIN"/>
    <property type="match status" value="1"/>
</dbReference>
<dbReference type="RefSeq" id="WP_146039109.1">
    <property type="nucleotide sequence ID" value="NZ_CP133983.1"/>
</dbReference>
<keyword evidence="3" id="KW-1185">Reference proteome</keyword>
<accession>A0ABM6RRS6</accession>
<feature type="signal peptide" evidence="1">
    <location>
        <begin position="1"/>
        <end position="19"/>
    </location>
</feature>
<dbReference type="Proteomes" id="UP000325292">
    <property type="component" value="Chromosome"/>
</dbReference>
<feature type="chain" id="PRO_5045982410" evidence="1">
    <location>
        <begin position="20"/>
        <end position="99"/>
    </location>
</feature>
<organism evidence="2 3">
    <name type="scientific">Sulfobacillus thermotolerans</name>
    <dbReference type="NCBI Taxonomy" id="338644"/>
    <lineage>
        <taxon>Bacteria</taxon>
        <taxon>Bacillati</taxon>
        <taxon>Bacillota</taxon>
        <taxon>Clostridia</taxon>
        <taxon>Eubacteriales</taxon>
        <taxon>Clostridiales Family XVII. Incertae Sedis</taxon>
        <taxon>Sulfobacillus</taxon>
    </lineage>
</organism>
<sequence>MLRHGWRVGGLLIIGSLTAGCGVAHTATATPQSPTAVSGSVVTAKSVTKSPAVHISVVQNHGQLAVKVATSSKASTATVEQLQKSVAQLNQLLQELQNP</sequence>
<dbReference type="EMBL" id="CP019454">
    <property type="protein sequence ID" value="AUW94161.1"/>
    <property type="molecule type" value="Genomic_DNA"/>
</dbReference>
<proteinExistence type="predicted"/>
<gene>
    <name evidence="2" type="ORF">BXT84_09515</name>
</gene>
<evidence type="ECO:0000256" key="1">
    <source>
        <dbReference type="SAM" id="SignalP"/>
    </source>
</evidence>
<evidence type="ECO:0000313" key="3">
    <source>
        <dbReference type="Proteomes" id="UP000325292"/>
    </source>
</evidence>
<name>A0ABM6RRS6_9FIRM</name>
<reference evidence="2 3" key="1">
    <citation type="journal article" date="2019" name="Sci. Rep.">
        <title>Sulfobacillus thermotolerans: new insights into resistance and metabolic capacities of acidophilic chemolithotrophs.</title>
        <authorList>
            <person name="Panyushkina A.E."/>
            <person name="Babenko V.V."/>
            <person name="Nikitina A.S."/>
            <person name="Selezneva O.V."/>
            <person name="Tsaplina I.A."/>
            <person name="Letarova M.A."/>
            <person name="Kostryukova E.S."/>
            <person name="Letarov A.V."/>
        </authorList>
    </citation>
    <scope>NUCLEOTIDE SEQUENCE [LARGE SCALE GENOMIC DNA]</scope>
    <source>
        <strain evidence="2 3">Kr1</strain>
    </source>
</reference>
<evidence type="ECO:0000313" key="2">
    <source>
        <dbReference type="EMBL" id="AUW94161.1"/>
    </source>
</evidence>
<protein>
    <submittedName>
        <fullName evidence="2">Uncharacterized protein</fullName>
    </submittedName>
</protein>